<dbReference type="Proteomes" id="UP000294919">
    <property type="component" value="Unassembled WGS sequence"/>
</dbReference>
<dbReference type="OrthoDB" id="1948928at2"/>
<reference evidence="1 2" key="1">
    <citation type="submission" date="2019-03" db="EMBL/GenBank/DDBJ databases">
        <title>Genomic Encyclopedia of Type Strains, Phase IV (KMG-IV): sequencing the most valuable type-strain genomes for metagenomic binning, comparative biology and taxonomic classification.</title>
        <authorList>
            <person name="Goeker M."/>
        </authorList>
    </citation>
    <scope>NUCLEOTIDE SEQUENCE [LARGE SCALE GENOMIC DNA]</scope>
    <source>
        <strain evidence="1 2">DSM 102940</strain>
    </source>
</reference>
<dbReference type="AlphaFoldDB" id="A0A4V2SBZ3"/>
<evidence type="ECO:0000313" key="1">
    <source>
        <dbReference type="EMBL" id="TCO77380.1"/>
    </source>
</evidence>
<evidence type="ECO:0008006" key="3">
    <source>
        <dbReference type="Google" id="ProtNLM"/>
    </source>
</evidence>
<protein>
    <recommendedName>
        <fullName evidence="3">DUF4179 domain-containing protein</fullName>
    </recommendedName>
</protein>
<gene>
    <name evidence="1" type="ORF">EV214_10622</name>
</gene>
<dbReference type="EMBL" id="SLWV01000006">
    <property type="protein sequence ID" value="TCO77380.1"/>
    <property type="molecule type" value="Genomic_DNA"/>
</dbReference>
<keyword evidence="2" id="KW-1185">Reference proteome</keyword>
<proteinExistence type="predicted"/>
<comment type="caution">
    <text evidence="1">The sequence shown here is derived from an EMBL/GenBank/DDBJ whole genome shotgun (WGS) entry which is preliminary data.</text>
</comment>
<name>A0A4V2SBZ3_9FIRM</name>
<organism evidence="1 2">
    <name type="scientific">Marinisporobacter balticus</name>
    <dbReference type="NCBI Taxonomy" id="2018667"/>
    <lineage>
        <taxon>Bacteria</taxon>
        <taxon>Bacillati</taxon>
        <taxon>Bacillota</taxon>
        <taxon>Clostridia</taxon>
        <taxon>Peptostreptococcales</taxon>
        <taxon>Thermotaleaceae</taxon>
        <taxon>Marinisporobacter</taxon>
    </lineage>
</organism>
<accession>A0A4V2SBZ3</accession>
<dbReference type="RefSeq" id="WP_132243860.1">
    <property type="nucleotide sequence ID" value="NZ_SLWV01000006.1"/>
</dbReference>
<evidence type="ECO:0000313" key="2">
    <source>
        <dbReference type="Proteomes" id="UP000294919"/>
    </source>
</evidence>
<sequence>MNEDKLIELLSNFDDDLVEKEIDKLLEGVEIDMDSINKKANKKLNDHNEKGKGRKRFPYVAAACVCLLCITTAYADDISGVIKSFFNKTPVYSTIVDGDAYYLKESYPLNKDIQIKNAMVSEGKLEMEVTTSLNLKLEDIKITPKNDPNKVYCVGGYSGEENEYFLSFMNKTEKNYNIKPFKDFNIYIAGDTYDVSLEEAKSLDVEDKIYTGDATENNIEGVNMGAQKLYKNGKVNIQLIAAFDDKDLKLTSLGKPTETKVVSTTENRGKEGIMGSSTSSKAEDLYVFDESNDEYKLEIPKDAKGRPVTTFETNAPKDKNLTLKLPAIIAGYEKTMDSFELNIPKEGEVTLNKEIDFNIQKAVVKNIKRVSPTSAQVELELNTDGDENINIRSFDFYSADMGKIVAEFDGDKGIVNLEFDKNIDTTNIEISYPDFVMNGNWIIDMK</sequence>